<feature type="compositionally biased region" description="Acidic residues" evidence="1">
    <location>
        <begin position="246"/>
        <end position="257"/>
    </location>
</feature>
<reference evidence="3" key="2">
    <citation type="journal article" date="2011" name="Proc. Natl. Acad. Sci. U.S.A.">
        <title>Obligate biotrophy features unraveled by the genomic analysis of rust fungi.</title>
        <authorList>
            <person name="Duplessis S."/>
            <person name="Cuomo C.A."/>
            <person name="Lin Y.-C."/>
            <person name="Aerts A."/>
            <person name="Tisserant E."/>
            <person name="Veneault-Fourrey C."/>
            <person name="Joly D.L."/>
            <person name="Hacquard S."/>
            <person name="Amselem J."/>
            <person name="Cantarel B.L."/>
            <person name="Chiu R."/>
            <person name="Coutinho P.M."/>
            <person name="Feau N."/>
            <person name="Field M."/>
            <person name="Frey P."/>
            <person name="Gelhaye E."/>
            <person name="Goldberg J."/>
            <person name="Grabherr M.G."/>
            <person name="Kodira C.D."/>
            <person name="Kohler A."/>
            <person name="Kuees U."/>
            <person name="Lindquist E.A."/>
            <person name="Lucas S.M."/>
            <person name="Mago R."/>
            <person name="Mauceli E."/>
            <person name="Morin E."/>
            <person name="Murat C."/>
            <person name="Pangilinan J.L."/>
            <person name="Park R."/>
            <person name="Pearson M."/>
            <person name="Quesneville H."/>
            <person name="Rouhier N."/>
            <person name="Sakthikumar S."/>
            <person name="Salamov A.A."/>
            <person name="Schmutz J."/>
            <person name="Selles B."/>
            <person name="Shapiro H."/>
            <person name="Tanguay P."/>
            <person name="Tuskan G.A."/>
            <person name="Henrissat B."/>
            <person name="Van de Peer Y."/>
            <person name="Rouze P."/>
            <person name="Ellis J.G."/>
            <person name="Dodds P.N."/>
            <person name="Schein J.E."/>
            <person name="Zhong S."/>
            <person name="Hamelin R.C."/>
            <person name="Grigoriev I.V."/>
            <person name="Szabo L.J."/>
            <person name="Martin F."/>
        </authorList>
    </citation>
    <scope>NUCLEOTIDE SEQUENCE [LARGE SCALE GENOMIC DNA]</scope>
    <source>
        <strain evidence="3">CRL 75-36-700-3 / race SCCL</strain>
    </source>
</reference>
<organism evidence="2 3">
    <name type="scientific">Puccinia graminis f. sp. tritici (strain CRL 75-36-700-3 / race SCCL)</name>
    <name type="common">Black stem rust fungus</name>
    <dbReference type="NCBI Taxonomy" id="418459"/>
    <lineage>
        <taxon>Eukaryota</taxon>
        <taxon>Fungi</taxon>
        <taxon>Dikarya</taxon>
        <taxon>Basidiomycota</taxon>
        <taxon>Pucciniomycotina</taxon>
        <taxon>Pucciniomycetes</taxon>
        <taxon>Pucciniales</taxon>
        <taxon>Pucciniaceae</taxon>
        <taxon>Puccinia</taxon>
    </lineage>
</organism>
<feature type="region of interest" description="Disordered" evidence="1">
    <location>
        <begin position="228"/>
        <end position="284"/>
    </location>
</feature>
<name>E3JY71_PUCGT</name>
<feature type="compositionally biased region" description="Polar residues" evidence="1">
    <location>
        <begin position="228"/>
        <end position="237"/>
    </location>
</feature>
<sequence>MQPFDPYDKKNVHESQLLDYLRGCDKKIIIPTSTKVNVLRRMVAERMKAAGQDELYRASHTDPEGRRRSSRIQAKELLSAQDTGSSKGGANCWQGLPVSRAKPRKCKFWIKKLFNCAYNLADQSAAHCIIYNLDPEMKNQSMTLRTQVPPHQKQLPKTQTPPNQKQPAKTRASPHQKQKPRSRPGGPKLDWPSKICINRPKQKRDNPVKLKSITSEFPDEKCGKKVVISNTSDNATQSTGRSSSDELSDSTDDSEEGELGRIAEMSISDDNSERLELSSSDGQNLSIEEFMTDLGDNDGKSDQLAEVSTAVVNLGTPTTLSKFDHLQLSPEIPDLPSPLCAPPPVLLSNNPETPTSEFNEGVAGPSNLVPSLDLGFLEPIFTEQREAMSKFAHDIAELVDIAIDKLREQSPNGCQDEANDTISQNSWVHVSTDKQPCVLATAQNPDLYLDRHPIKSNVQDKEDNKSLENDTIHDEISSTSSIIVHFQSSCQERRSPEGSIATGGSEMGFEATSRTDEVDDDIALESTKSDHKEAATEFFQTGQICGKI</sequence>
<dbReference type="VEuPathDB" id="FungiDB:PGTG_02457"/>
<feature type="compositionally biased region" description="Basic residues" evidence="1">
    <location>
        <begin position="172"/>
        <end position="182"/>
    </location>
</feature>
<dbReference type="Proteomes" id="UP000008783">
    <property type="component" value="Unassembled WGS sequence"/>
</dbReference>
<feature type="region of interest" description="Disordered" evidence="1">
    <location>
        <begin position="144"/>
        <end position="212"/>
    </location>
</feature>
<feature type="region of interest" description="Disordered" evidence="1">
    <location>
        <begin position="493"/>
        <end position="517"/>
    </location>
</feature>
<reference key="1">
    <citation type="submission" date="2007-01" db="EMBL/GenBank/DDBJ databases">
        <title>The Genome Sequence of Puccinia graminis f. sp. tritici Strain CRL 75-36-700-3.</title>
        <authorList>
            <consortium name="The Broad Institute Genome Sequencing Platform"/>
            <person name="Birren B."/>
            <person name="Lander E."/>
            <person name="Galagan J."/>
            <person name="Nusbaum C."/>
            <person name="Devon K."/>
            <person name="Cuomo C."/>
            <person name="Jaffe D."/>
            <person name="Butler J."/>
            <person name="Alvarez P."/>
            <person name="Gnerre S."/>
            <person name="Grabherr M."/>
            <person name="Mauceli E."/>
            <person name="Brockman W."/>
            <person name="Young S."/>
            <person name="LaButti K."/>
            <person name="Sykes S."/>
            <person name="DeCaprio D."/>
            <person name="Crawford M."/>
            <person name="Koehrsen M."/>
            <person name="Engels R."/>
            <person name="Montgomery P."/>
            <person name="Pearson M."/>
            <person name="Howarth C."/>
            <person name="Larson L."/>
            <person name="White J."/>
            <person name="Zeng Q."/>
            <person name="Kodira C."/>
            <person name="Yandava C."/>
            <person name="Alvarado L."/>
            <person name="O'Leary S."/>
            <person name="Szabo L."/>
            <person name="Dean R."/>
            <person name="Schein J."/>
        </authorList>
    </citation>
    <scope>NUCLEOTIDE SEQUENCE</scope>
    <source>
        <strain>CRL 75-36-700-3</strain>
    </source>
</reference>
<dbReference type="OrthoDB" id="10363933at2759"/>
<dbReference type="GeneID" id="10529263"/>
<proteinExistence type="predicted"/>
<dbReference type="EMBL" id="DS178266">
    <property type="protein sequence ID" value="EFP76996.2"/>
    <property type="molecule type" value="Genomic_DNA"/>
</dbReference>
<dbReference type="AlphaFoldDB" id="E3JY71"/>
<dbReference type="InParanoid" id="E3JY71"/>
<dbReference type="KEGG" id="pgr:PGTG_02457"/>
<evidence type="ECO:0000313" key="2">
    <source>
        <dbReference type="EMBL" id="EFP76996.2"/>
    </source>
</evidence>
<feature type="compositionally biased region" description="Low complexity" evidence="1">
    <location>
        <begin position="149"/>
        <end position="170"/>
    </location>
</feature>
<gene>
    <name evidence="2" type="ORF">PGTG_02457</name>
</gene>
<protein>
    <submittedName>
        <fullName evidence="2">Uncharacterized protein</fullName>
    </submittedName>
</protein>
<accession>E3JY71</accession>
<evidence type="ECO:0000313" key="3">
    <source>
        <dbReference type="Proteomes" id="UP000008783"/>
    </source>
</evidence>
<keyword evidence="3" id="KW-1185">Reference proteome</keyword>
<evidence type="ECO:0000256" key="1">
    <source>
        <dbReference type="SAM" id="MobiDB-lite"/>
    </source>
</evidence>
<dbReference type="HOGENOM" id="CLU_497084_0_0_1"/>
<dbReference type="RefSeq" id="XP_003321415.2">
    <property type="nucleotide sequence ID" value="XM_003321367.2"/>
</dbReference>